<name>A0A3M0ACK4_9GAMM</name>
<dbReference type="EMBL" id="REFJ01000001">
    <property type="protein sequence ID" value="RMA82207.1"/>
    <property type="molecule type" value="Genomic_DNA"/>
</dbReference>
<dbReference type="InterPro" id="IPR007470">
    <property type="entry name" value="HemX"/>
</dbReference>
<keyword evidence="1" id="KW-0175">Coiled coil</keyword>
<dbReference type="RefSeq" id="WP_170150730.1">
    <property type="nucleotide sequence ID" value="NZ_REFJ01000001.1"/>
</dbReference>
<organism evidence="4 5">
    <name type="scientific">Umboniibacter marinipuniceus</name>
    <dbReference type="NCBI Taxonomy" id="569599"/>
    <lineage>
        <taxon>Bacteria</taxon>
        <taxon>Pseudomonadati</taxon>
        <taxon>Pseudomonadota</taxon>
        <taxon>Gammaproteobacteria</taxon>
        <taxon>Cellvibrionales</taxon>
        <taxon>Cellvibrionaceae</taxon>
        <taxon>Umboniibacter</taxon>
    </lineage>
</organism>
<dbReference type="PANTHER" id="PTHR38043">
    <property type="entry name" value="PROTEIN HEMX"/>
    <property type="match status" value="1"/>
</dbReference>
<keyword evidence="3" id="KW-1133">Transmembrane helix</keyword>
<comment type="caution">
    <text evidence="4">The sequence shown here is derived from an EMBL/GenBank/DDBJ whole genome shotgun (WGS) entry which is preliminary data.</text>
</comment>
<dbReference type="AlphaFoldDB" id="A0A3M0ACK4"/>
<feature type="coiled-coil region" evidence="1">
    <location>
        <begin position="73"/>
        <end position="124"/>
    </location>
</feature>
<keyword evidence="3" id="KW-0812">Transmembrane</keyword>
<dbReference type="Proteomes" id="UP000267187">
    <property type="component" value="Unassembled WGS sequence"/>
</dbReference>
<evidence type="ECO:0000313" key="5">
    <source>
        <dbReference type="Proteomes" id="UP000267187"/>
    </source>
</evidence>
<evidence type="ECO:0000256" key="3">
    <source>
        <dbReference type="SAM" id="Phobius"/>
    </source>
</evidence>
<protein>
    <submittedName>
        <fullName evidence="4">Uncharacterized protein HemX</fullName>
    </submittedName>
</protein>
<reference evidence="4 5" key="1">
    <citation type="submission" date="2018-10" db="EMBL/GenBank/DDBJ databases">
        <title>Genomic Encyclopedia of Type Strains, Phase IV (KMG-IV): sequencing the most valuable type-strain genomes for metagenomic binning, comparative biology and taxonomic classification.</title>
        <authorList>
            <person name="Goeker M."/>
        </authorList>
    </citation>
    <scope>NUCLEOTIDE SEQUENCE [LARGE SCALE GENOMIC DNA]</scope>
    <source>
        <strain evidence="4 5">DSM 25080</strain>
    </source>
</reference>
<keyword evidence="5" id="KW-1185">Reference proteome</keyword>
<proteinExistence type="predicted"/>
<sequence length="359" mass="40228">MSDKAITVEAQSEAPQKESAEAKKPKQAKRGKSATRGSLLARFNLLMIIVVALFVFWVWQQRFVEHQAIIAEIHQVEAANEVLHSQLQGAENTLDILAERQAQLERALGDLTVLQDQINRVESDLKGVSSADRLVWQLEELEFLLRMARERILLSNDVQGARALLGSADRQLQEMNNLDLQPIRAALARDLIAVNAAAEIDTAGVFARIRALANLIEQLALRPDILLAEQPTALPSEEMSTFDRLIALVDIREFDRSVSPVLAPEERYFVTRNLELMLEESLLALLQQNETLWVANLERADSWLQTHFAEGPERSAFSAELISLQQQAISISQLDIGAAEEALQRFRLGEQNVSEEQTP</sequence>
<feature type="compositionally biased region" description="Basic and acidic residues" evidence="2">
    <location>
        <begin position="15"/>
        <end position="24"/>
    </location>
</feature>
<evidence type="ECO:0000256" key="1">
    <source>
        <dbReference type="SAM" id="Coils"/>
    </source>
</evidence>
<accession>A0A3M0ACK4</accession>
<dbReference type="Pfam" id="PF04375">
    <property type="entry name" value="HemX"/>
    <property type="match status" value="1"/>
</dbReference>
<evidence type="ECO:0000313" key="4">
    <source>
        <dbReference type="EMBL" id="RMA82207.1"/>
    </source>
</evidence>
<keyword evidence="3" id="KW-0472">Membrane</keyword>
<feature type="region of interest" description="Disordered" evidence="2">
    <location>
        <begin position="1"/>
        <end position="31"/>
    </location>
</feature>
<feature type="transmembrane region" description="Helical" evidence="3">
    <location>
        <begin position="39"/>
        <end position="59"/>
    </location>
</feature>
<evidence type="ECO:0000256" key="2">
    <source>
        <dbReference type="SAM" id="MobiDB-lite"/>
    </source>
</evidence>
<dbReference type="PANTHER" id="PTHR38043:SF1">
    <property type="entry name" value="PROTEIN HEMX"/>
    <property type="match status" value="1"/>
</dbReference>
<gene>
    <name evidence="4" type="ORF">DFR27_0155</name>
</gene>